<dbReference type="OrthoDB" id="4062651at2759"/>
<evidence type="ECO:0000313" key="2">
    <source>
        <dbReference type="EMBL" id="KAF2726691.1"/>
    </source>
</evidence>
<dbReference type="GO" id="GO:0044773">
    <property type="term" value="P:mitotic DNA damage checkpoint signaling"/>
    <property type="evidence" value="ECO:0007669"/>
    <property type="project" value="TreeGrafter"/>
</dbReference>
<evidence type="ECO:0000313" key="3">
    <source>
        <dbReference type="Proteomes" id="UP000799444"/>
    </source>
</evidence>
<dbReference type="PANTHER" id="PTHR44167:SF24">
    <property type="entry name" value="SERINE_THREONINE-PROTEIN KINASE CHK2"/>
    <property type="match status" value="1"/>
</dbReference>
<gene>
    <name evidence="2" type="ORF">EJ04DRAFT_480166</name>
</gene>
<dbReference type="GO" id="GO:0005524">
    <property type="term" value="F:ATP binding"/>
    <property type="evidence" value="ECO:0007669"/>
    <property type="project" value="InterPro"/>
</dbReference>
<comment type="caution">
    <text evidence="2">The sequence shown here is derived from an EMBL/GenBank/DDBJ whole genome shotgun (WGS) entry which is preliminary data.</text>
</comment>
<organism evidence="2 3">
    <name type="scientific">Polyplosphaeria fusca</name>
    <dbReference type="NCBI Taxonomy" id="682080"/>
    <lineage>
        <taxon>Eukaryota</taxon>
        <taxon>Fungi</taxon>
        <taxon>Dikarya</taxon>
        <taxon>Ascomycota</taxon>
        <taxon>Pezizomycotina</taxon>
        <taxon>Dothideomycetes</taxon>
        <taxon>Pleosporomycetidae</taxon>
        <taxon>Pleosporales</taxon>
        <taxon>Tetraplosphaeriaceae</taxon>
        <taxon>Polyplosphaeria</taxon>
    </lineage>
</organism>
<dbReference type="Gene3D" id="1.10.510.10">
    <property type="entry name" value="Transferase(Phosphotransferase) domain 1"/>
    <property type="match status" value="1"/>
</dbReference>
<dbReference type="PANTHER" id="PTHR44167">
    <property type="entry name" value="OVARIAN-SPECIFIC SERINE/THREONINE-PROTEIN KINASE LOK-RELATED"/>
    <property type="match status" value="1"/>
</dbReference>
<dbReference type="SUPFAM" id="SSF56112">
    <property type="entry name" value="Protein kinase-like (PK-like)"/>
    <property type="match status" value="1"/>
</dbReference>
<evidence type="ECO:0000259" key="1">
    <source>
        <dbReference type="PROSITE" id="PS50011"/>
    </source>
</evidence>
<reference evidence="2" key="1">
    <citation type="journal article" date="2020" name="Stud. Mycol.">
        <title>101 Dothideomycetes genomes: a test case for predicting lifestyles and emergence of pathogens.</title>
        <authorList>
            <person name="Haridas S."/>
            <person name="Albert R."/>
            <person name="Binder M."/>
            <person name="Bloem J."/>
            <person name="Labutti K."/>
            <person name="Salamov A."/>
            <person name="Andreopoulos B."/>
            <person name="Baker S."/>
            <person name="Barry K."/>
            <person name="Bills G."/>
            <person name="Bluhm B."/>
            <person name="Cannon C."/>
            <person name="Castanera R."/>
            <person name="Culley D."/>
            <person name="Daum C."/>
            <person name="Ezra D."/>
            <person name="Gonzalez J."/>
            <person name="Henrissat B."/>
            <person name="Kuo A."/>
            <person name="Liang C."/>
            <person name="Lipzen A."/>
            <person name="Lutzoni F."/>
            <person name="Magnuson J."/>
            <person name="Mondo S."/>
            <person name="Nolan M."/>
            <person name="Ohm R."/>
            <person name="Pangilinan J."/>
            <person name="Park H.-J."/>
            <person name="Ramirez L."/>
            <person name="Alfaro M."/>
            <person name="Sun H."/>
            <person name="Tritt A."/>
            <person name="Yoshinaga Y."/>
            <person name="Zwiers L.-H."/>
            <person name="Turgeon B."/>
            <person name="Goodwin S."/>
            <person name="Spatafora J."/>
            <person name="Crous P."/>
            <person name="Grigoriev I."/>
        </authorList>
    </citation>
    <scope>NUCLEOTIDE SEQUENCE</scope>
    <source>
        <strain evidence="2">CBS 125425</strain>
    </source>
</reference>
<protein>
    <recommendedName>
        <fullName evidence="1">Protein kinase domain-containing protein</fullName>
    </recommendedName>
</protein>
<dbReference type="PROSITE" id="PS50011">
    <property type="entry name" value="PROTEIN_KINASE_DOM"/>
    <property type="match status" value="1"/>
</dbReference>
<dbReference type="InterPro" id="IPR000719">
    <property type="entry name" value="Prot_kinase_dom"/>
</dbReference>
<sequence>MPVGGSVFLKGPKLQKDLISTVLLPRLILQEVQILELLRRNPHPHIIHYHGCLIRRGLIVSIVLYRYPMTLKERLESDMRGFNVERCISEIKSAAKHLHSLGLAHNDLTPMNIMIDENDTSVVIDFGSCQPFGCDLITAGTPGRIDEDFTHSAQDHDEVALHKLQTWLEMRRSSIIKE</sequence>
<dbReference type="AlphaFoldDB" id="A0A9P4UVB8"/>
<dbReference type="GO" id="GO:0004674">
    <property type="term" value="F:protein serine/threonine kinase activity"/>
    <property type="evidence" value="ECO:0007669"/>
    <property type="project" value="TreeGrafter"/>
</dbReference>
<keyword evidence="3" id="KW-1185">Reference proteome</keyword>
<dbReference type="EMBL" id="ML996408">
    <property type="protein sequence ID" value="KAF2726691.1"/>
    <property type="molecule type" value="Genomic_DNA"/>
</dbReference>
<dbReference type="InterPro" id="IPR011009">
    <property type="entry name" value="Kinase-like_dom_sf"/>
</dbReference>
<accession>A0A9P4UVB8</accession>
<proteinExistence type="predicted"/>
<feature type="domain" description="Protein kinase" evidence="1">
    <location>
        <begin position="1"/>
        <end position="178"/>
    </location>
</feature>
<name>A0A9P4UVB8_9PLEO</name>
<dbReference type="Proteomes" id="UP000799444">
    <property type="component" value="Unassembled WGS sequence"/>
</dbReference>
<dbReference type="GO" id="GO:0005634">
    <property type="term" value="C:nucleus"/>
    <property type="evidence" value="ECO:0007669"/>
    <property type="project" value="TreeGrafter"/>
</dbReference>
<dbReference type="Pfam" id="PF00069">
    <property type="entry name" value="Pkinase"/>
    <property type="match status" value="1"/>
</dbReference>